<organism evidence="2 3">
    <name type="scientific">Favolaschia claudopus</name>
    <dbReference type="NCBI Taxonomy" id="2862362"/>
    <lineage>
        <taxon>Eukaryota</taxon>
        <taxon>Fungi</taxon>
        <taxon>Dikarya</taxon>
        <taxon>Basidiomycota</taxon>
        <taxon>Agaricomycotina</taxon>
        <taxon>Agaricomycetes</taxon>
        <taxon>Agaricomycetidae</taxon>
        <taxon>Agaricales</taxon>
        <taxon>Marasmiineae</taxon>
        <taxon>Mycenaceae</taxon>
        <taxon>Favolaschia</taxon>
    </lineage>
</organism>
<accession>A0AAW0CDV4</accession>
<feature type="region of interest" description="Disordered" evidence="1">
    <location>
        <begin position="111"/>
        <end position="143"/>
    </location>
</feature>
<evidence type="ECO:0000313" key="3">
    <source>
        <dbReference type="Proteomes" id="UP001362999"/>
    </source>
</evidence>
<proteinExistence type="predicted"/>
<feature type="region of interest" description="Disordered" evidence="1">
    <location>
        <begin position="248"/>
        <end position="290"/>
    </location>
</feature>
<dbReference type="AlphaFoldDB" id="A0AAW0CDV4"/>
<gene>
    <name evidence="2" type="ORF">R3P38DRAFT_2771036</name>
</gene>
<keyword evidence="3" id="KW-1185">Reference proteome</keyword>
<dbReference type="EMBL" id="JAWWNJ010000018">
    <property type="protein sequence ID" value="KAK7037006.1"/>
    <property type="molecule type" value="Genomic_DNA"/>
</dbReference>
<name>A0AAW0CDV4_9AGAR</name>
<sequence>MPTLPSPYNSPRGINRKTTFAELCWRTVSRILLALVPPPAEESVTEQYQREYASQLREEELLHAINLSMLDNHPTSHGGSSSLRIAYPPPQAVPSRLPFPAIKPAADIPPASKLRRSLTPTGWTLQRGSQTSLSKTPSRSISVKKAGSRSTKCFMVAYWNDTWALIPDPFVHKKDCVIMLRRTGIDCLDFDNMLTPYPDSPRRSRTHIRHNLPTEHSALRRRYRAQSSSVVDLLDDSSDDDVQIVASTKKGKKRALDTENAPPPRQRLRLSNNNNATAAHRRRHHPPLLPSGLRFFKAATMAEIEAGVKAGRTADGLWTIWRKRVGSSLV</sequence>
<evidence type="ECO:0000256" key="1">
    <source>
        <dbReference type="SAM" id="MobiDB-lite"/>
    </source>
</evidence>
<reference evidence="2 3" key="1">
    <citation type="journal article" date="2024" name="J Genomics">
        <title>Draft genome sequencing and assembly of Favolaschia claudopus CIRM-BRFM 2984 isolated from oak limbs.</title>
        <authorList>
            <person name="Navarro D."/>
            <person name="Drula E."/>
            <person name="Chaduli D."/>
            <person name="Cazenave R."/>
            <person name="Ahrendt S."/>
            <person name="Wang J."/>
            <person name="Lipzen A."/>
            <person name="Daum C."/>
            <person name="Barry K."/>
            <person name="Grigoriev I.V."/>
            <person name="Favel A."/>
            <person name="Rosso M.N."/>
            <person name="Martin F."/>
        </authorList>
    </citation>
    <scope>NUCLEOTIDE SEQUENCE [LARGE SCALE GENOMIC DNA]</scope>
    <source>
        <strain evidence="2 3">CIRM-BRFM 2984</strain>
    </source>
</reference>
<evidence type="ECO:0000313" key="2">
    <source>
        <dbReference type="EMBL" id="KAK7037006.1"/>
    </source>
</evidence>
<comment type="caution">
    <text evidence="2">The sequence shown here is derived from an EMBL/GenBank/DDBJ whole genome shotgun (WGS) entry which is preliminary data.</text>
</comment>
<feature type="compositionally biased region" description="Polar residues" evidence="1">
    <location>
        <begin position="118"/>
        <end position="141"/>
    </location>
</feature>
<dbReference type="Proteomes" id="UP001362999">
    <property type="component" value="Unassembled WGS sequence"/>
</dbReference>
<protein>
    <submittedName>
        <fullName evidence="2">Uncharacterized protein</fullName>
    </submittedName>
</protein>